<dbReference type="InterPro" id="IPR003593">
    <property type="entry name" value="AAA+_ATPase"/>
</dbReference>
<dbReference type="InterPro" id="IPR017871">
    <property type="entry name" value="ABC_transporter-like_CS"/>
</dbReference>
<evidence type="ECO:0000313" key="6">
    <source>
        <dbReference type="Proteomes" id="UP001251870"/>
    </source>
</evidence>
<dbReference type="SMART" id="SM00382">
    <property type="entry name" value="AAA"/>
    <property type="match status" value="1"/>
</dbReference>
<comment type="caution">
    <text evidence="5">The sequence shown here is derived from an EMBL/GenBank/DDBJ whole genome shotgun (WGS) entry which is preliminary data.</text>
</comment>
<dbReference type="InterPro" id="IPR050334">
    <property type="entry name" value="Molybdenum_import_ModC"/>
</dbReference>
<dbReference type="RefSeq" id="WP_310547327.1">
    <property type="nucleotide sequence ID" value="NZ_JAVKGR010000001.1"/>
</dbReference>
<keyword evidence="2" id="KW-0547">Nucleotide-binding</keyword>
<dbReference type="PROSITE" id="PS50893">
    <property type="entry name" value="ABC_TRANSPORTER_2"/>
    <property type="match status" value="1"/>
</dbReference>
<sequence length="231" mass="24362">MSIVFDAVTVTAEGPEGTSVLLDGVNCTLQAPRTAIIGENGSGKSTMARAISGLVQPSAGHITVDGLDTVTDVRALRRRAGFIFANPGAQTIMPTVREDVALTLRGRGLSRREVSERVEAALAAHHLTELAERSCQSLSSGQAQRLALCAVLVGEPSLILADEPTSLLDLRHSELIAARLLAPAAEQVVLVTHDLDLVRRCDEAVMVSGGRLVRQGPPDEVVTAYVDSVRG</sequence>
<evidence type="ECO:0000256" key="2">
    <source>
        <dbReference type="ARBA" id="ARBA00022741"/>
    </source>
</evidence>
<name>A0ABU2DPB4_9MICC</name>
<dbReference type="InterPro" id="IPR015856">
    <property type="entry name" value="ABC_transpr_CbiO/EcfA_su"/>
</dbReference>
<dbReference type="CDD" id="cd03225">
    <property type="entry name" value="ABC_cobalt_CbiO_domain1"/>
    <property type="match status" value="1"/>
</dbReference>
<protein>
    <submittedName>
        <fullName evidence="5">ABC transporter ATP-binding protein</fullName>
    </submittedName>
</protein>
<dbReference type="Gene3D" id="3.40.50.300">
    <property type="entry name" value="P-loop containing nucleotide triphosphate hydrolases"/>
    <property type="match status" value="1"/>
</dbReference>
<proteinExistence type="predicted"/>
<reference evidence="5 6" key="1">
    <citation type="submission" date="2023-09" db="EMBL/GenBank/DDBJ databases">
        <title>Description of three actinobacteria isolated from air of manufacturing shop in a pharmaceutical factory.</title>
        <authorList>
            <person name="Zhang D.-F."/>
        </authorList>
    </citation>
    <scope>NUCLEOTIDE SEQUENCE [LARGE SCALE GENOMIC DNA]</scope>
    <source>
        <strain evidence="5 6">LY-0111</strain>
    </source>
</reference>
<accession>A0ABU2DPB4</accession>
<dbReference type="PANTHER" id="PTHR43514">
    <property type="entry name" value="ABC TRANSPORTER I FAMILY MEMBER 10"/>
    <property type="match status" value="1"/>
</dbReference>
<evidence type="ECO:0000256" key="3">
    <source>
        <dbReference type="ARBA" id="ARBA00022840"/>
    </source>
</evidence>
<keyword evidence="6" id="KW-1185">Reference proteome</keyword>
<evidence type="ECO:0000313" key="5">
    <source>
        <dbReference type="EMBL" id="MDR8018350.1"/>
    </source>
</evidence>
<organism evidence="5 6">
    <name type="scientific">Nesterenkonia aerolata</name>
    <dbReference type="NCBI Taxonomy" id="3074079"/>
    <lineage>
        <taxon>Bacteria</taxon>
        <taxon>Bacillati</taxon>
        <taxon>Actinomycetota</taxon>
        <taxon>Actinomycetes</taxon>
        <taxon>Micrococcales</taxon>
        <taxon>Micrococcaceae</taxon>
        <taxon>Nesterenkonia</taxon>
    </lineage>
</organism>
<dbReference type="PROSITE" id="PS00211">
    <property type="entry name" value="ABC_TRANSPORTER_1"/>
    <property type="match status" value="1"/>
</dbReference>
<dbReference type="Pfam" id="PF00005">
    <property type="entry name" value="ABC_tran"/>
    <property type="match status" value="1"/>
</dbReference>
<feature type="domain" description="ABC transporter" evidence="4">
    <location>
        <begin position="3"/>
        <end position="229"/>
    </location>
</feature>
<dbReference type="SUPFAM" id="SSF52540">
    <property type="entry name" value="P-loop containing nucleoside triphosphate hydrolases"/>
    <property type="match status" value="1"/>
</dbReference>
<dbReference type="PANTHER" id="PTHR43514:SF11">
    <property type="entry name" value="ABC TRANSPORTER RELATED"/>
    <property type="match status" value="1"/>
</dbReference>
<dbReference type="InterPro" id="IPR003439">
    <property type="entry name" value="ABC_transporter-like_ATP-bd"/>
</dbReference>
<dbReference type="Proteomes" id="UP001251870">
    <property type="component" value="Unassembled WGS sequence"/>
</dbReference>
<evidence type="ECO:0000256" key="1">
    <source>
        <dbReference type="ARBA" id="ARBA00022448"/>
    </source>
</evidence>
<keyword evidence="1" id="KW-0813">Transport</keyword>
<gene>
    <name evidence="5" type="ORF">RIL96_02050</name>
</gene>
<dbReference type="EMBL" id="JAVKGR010000001">
    <property type="protein sequence ID" value="MDR8018350.1"/>
    <property type="molecule type" value="Genomic_DNA"/>
</dbReference>
<dbReference type="GO" id="GO:0005524">
    <property type="term" value="F:ATP binding"/>
    <property type="evidence" value="ECO:0007669"/>
    <property type="project" value="UniProtKB-KW"/>
</dbReference>
<evidence type="ECO:0000259" key="4">
    <source>
        <dbReference type="PROSITE" id="PS50893"/>
    </source>
</evidence>
<keyword evidence="3 5" id="KW-0067">ATP-binding</keyword>
<dbReference type="InterPro" id="IPR027417">
    <property type="entry name" value="P-loop_NTPase"/>
</dbReference>